<dbReference type="InterPro" id="IPR011010">
    <property type="entry name" value="DNA_brk_join_enz"/>
</dbReference>
<evidence type="ECO:0000313" key="7">
    <source>
        <dbReference type="EMBL" id="CAL4778882.1"/>
    </source>
</evidence>
<evidence type="ECO:0000313" key="8">
    <source>
        <dbReference type="Proteomes" id="UP001152797"/>
    </source>
</evidence>
<feature type="compositionally biased region" description="Polar residues" evidence="2">
    <location>
        <begin position="695"/>
        <end position="704"/>
    </location>
</feature>
<dbReference type="GO" id="GO:0003677">
    <property type="term" value="F:DNA binding"/>
    <property type="evidence" value="ECO:0007669"/>
    <property type="project" value="InterPro"/>
</dbReference>
<accession>A0A9P1CZB1</accession>
<dbReference type="EMBL" id="CAMXCT030001606">
    <property type="protein sequence ID" value="CAL4778882.1"/>
    <property type="molecule type" value="Genomic_DNA"/>
</dbReference>
<evidence type="ECO:0000313" key="5">
    <source>
        <dbReference type="EMBL" id="CAI4001387.1"/>
    </source>
</evidence>
<evidence type="ECO:0000256" key="2">
    <source>
        <dbReference type="SAM" id="MobiDB-lite"/>
    </source>
</evidence>
<keyword evidence="1" id="KW-0233">DNA recombination</keyword>
<evidence type="ECO:0000313" key="4">
    <source>
        <dbReference type="EMBL" id="CAI3991570.1"/>
    </source>
</evidence>
<proteinExistence type="predicted"/>
<feature type="compositionally biased region" description="Low complexity" evidence="2">
    <location>
        <begin position="747"/>
        <end position="757"/>
    </location>
</feature>
<feature type="domain" description="Ig-like" evidence="3">
    <location>
        <begin position="724"/>
        <end position="806"/>
    </location>
</feature>
<keyword evidence="7" id="KW-0489">Methyltransferase</keyword>
<dbReference type="SUPFAM" id="SSF56349">
    <property type="entry name" value="DNA breaking-rejoining enzymes"/>
    <property type="match status" value="1"/>
</dbReference>
<dbReference type="EMBL" id="CAMXCT020001606">
    <property type="protein sequence ID" value="CAL1144945.1"/>
    <property type="molecule type" value="Genomic_DNA"/>
</dbReference>
<dbReference type="GO" id="GO:0006310">
    <property type="term" value="P:DNA recombination"/>
    <property type="evidence" value="ECO:0007669"/>
    <property type="project" value="UniProtKB-KW"/>
</dbReference>
<dbReference type="InterPro" id="IPR007110">
    <property type="entry name" value="Ig-like_dom"/>
</dbReference>
<dbReference type="EMBL" id="CAMXCT030002927">
    <property type="protein sequence ID" value="CAL4788699.1"/>
    <property type="molecule type" value="Genomic_DNA"/>
</dbReference>
<sequence>MSQSFMKLKTERLVCQLSVQEEGGSVSSPPGIDWAAYSDSALLQSIKTIVDELQSRAAARAAGVGQSWDAIVDIPAAKPATTPSLEDKPSSTDEKKVAERVQESLVGEFLDRSPDGVDQLEGHQQASAVELLFGPHSDDAFAGGAHQSFFEPAAESGNAGSGVTFVEAGTDSAEQSGSFSHVGKTAPDTIISEAIRLTDKKLVLYPWEKGRMARIFGDKGRLETKMPRLHASSNSFVRVNVEVDEGLRCAASIGVRPTRTDDALYVGVVKQVIGGSYIEERDAKRELAVRYWWDLLRLDMQCSDPGRIALQEKGLADIYKNGIEILDASLGVKSPNTVMKRLYAVKTYNTWVMRHFGKSWLPVDERLVWDYFKSLRAEKAPATRATSFLEALRFCFFVFRVDGSEEALGSLRIRGLAAQLFSCKRPWKPADPLSVADVHFLHEAMMDKRRCMVDRVFIGHLLHMVYARARFSDLLASVNCMLDDENMFLELDAAVHKGSRTATTKAMLLPVVAPANGINDDCWAAEYLALRKKAGLALPGKEPKPMLPAPEKGGTGWQERYLTSQEMNSFMKKLFTDGGIPLEGRRISTHSCKATCISWCAKHDVSPEHRAVLARHSTAAQGPTALYSRDLVTAALRSLVKVLEAIRQQTFFPDRSRSGMITPVPVPSAPGPTMPMPATPMPPLQAERQGDVAGEQQTDGNSMVPSPESPLPETPKSWQKVDWPVDEVVEVESQVPDPPDLLRDWDCSSSDSCSGSESDSDVEVSWEQADEPDKASRSSVPSTLRWYINGSTLVIHERRNETLFKCGRVIGPPYFPVHQLTGLRCGKCFPNAI</sequence>
<feature type="compositionally biased region" description="Pro residues" evidence="2">
    <location>
        <begin position="664"/>
        <end position="683"/>
    </location>
</feature>
<reference evidence="5" key="1">
    <citation type="submission" date="2022-10" db="EMBL/GenBank/DDBJ databases">
        <authorList>
            <person name="Chen Y."/>
            <person name="Dougan E. K."/>
            <person name="Chan C."/>
            <person name="Rhodes N."/>
            <person name="Thang M."/>
        </authorList>
    </citation>
    <scope>NUCLEOTIDE SEQUENCE</scope>
</reference>
<feature type="compositionally biased region" description="Acidic residues" evidence="2">
    <location>
        <begin position="758"/>
        <end position="770"/>
    </location>
</feature>
<organism evidence="5">
    <name type="scientific">Cladocopium goreaui</name>
    <dbReference type="NCBI Taxonomy" id="2562237"/>
    <lineage>
        <taxon>Eukaryota</taxon>
        <taxon>Sar</taxon>
        <taxon>Alveolata</taxon>
        <taxon>Dinophyceae</taxon>
        <taxon>Suessiales</taxon>
        <taxon>Symbiodiniaceae</taxon>
        <taxon>Cladocopium</taxon>
    </lineage>
</organism>
<gene>
    <name evidence="4" type="ORF">C1SCF055_LOCUS18467</name>
    <name evidence="5" type="ORF">C1SCF055_LOCUS27437</name>
</gene>
<keyword evidence="7" id="KW-0808">Transferase</keyword>
<dbReference type="PROSITE" id="PS50835">
    <property type="entry name" value="IG_LIKE"/>
    <property type="match status" value="1"/>
</dbReference>
<evidence type="ECO:0000256" key="1">
    <source>
        <dbReference type="ARBA" id="ARBA00023172"/>
    </source>
</evidence>
<evidence type="ECO:0000259" key="3">
    <source>
        <dbReference type="PROSITE" id="PS50835"/>
    </source>
</evidence>
<evidence type="ECO:0000313" key="6">
    <source>
        <dbReference type="EMBL" id="CAL1144945.1"/>
    </source>
</evidence>
<dbReference type="Gene3D" id="1.10.443.10">
    <property type="entry name" value="Intergrase catalytic core"/>
    <property type="match status" value="1"/>
</dbReference>
<reference evidence="6" key="2">
    <citation type="submission" date="2024-04" db="EMBL/GenBank/DDBJ databases">
        <authorList>
            <person name="Chen Y."/>
            <person name="Shah S."/>
            <person name="Dougan E. K."/>
            <person name="Thang M."/>
            <person name="Chan C."/>
        </authorList>
    </citation>
    <scope>NUCLEOTIDE SEQUENCE [LARGE SCALE GENOMIC DNA]</scope>
</reference>
<feature type="region of interest" description="Disordered" evidence="2">
    <location>
        <begin position="732"/>
        <end position="778"/>
    </location>
</feature>
<name>A0A9P1CZB1_9DINO</name>
<dbReference type="GO" id="GO:0008168">
    <property type="term" value="F:methyltransferase activity"/>
    <property type="evidence" value="ECO:0007669"/>
    <property type="project" value="UniProtKB-KW"/>
</dbReference>
<protein>
    <submittedName>
        <fullName evidence="7">Protein-lysine methyltransferase METTL21B</fullName>
    </submittedName>
</protein>
<dbReference type="EMBL" id="CAMXCT020002927">
    <property type="protein sequence ID" value="CAL1154762.1"/>
    <property type="molecule type" value="Genomic_DNA"/>
</dbReference>
<dbReference type="EMBL" id="CAMXCT010001606">
    <property type="protein sequence ID" value="CAI3991570.1"/>
    <property type="molecule type" value="Genomic_DNA"/>
</dbReference>
<dbReference type="GO" id="GO:0015074">
    <property type="term" value="P:DNA integration"/>
    <property type="evidence" value="ECO:0007669"/>
    <property type="project" value="InterPro"/>
</dbReference>
<dbReference type="Proteomes" id="UP001152797">
    <property type="component" value="Unassembled WGS sequence"/>
</dbReference>
<dbReference type="GO" id="GO:0032259">
    <property type="term" value="P:methylation"/>
    <property type="evidence" value="ECO:0007669"/>
    <property type="project" value="UniProtKB-KW"/>
</dbReference>
<feature type="region of interest" description="Disordered" evidence="2">
    <location>
        <begin position="655"/>
        <end position="718"/>
    </location>
</feature>
<dbReference type="AlphaFoldDB" id="A0A9P1CZB1"/>
<comment type="caution">
    <text evidence="5">The sequence shown here is derived from an EMBL/GenBank/DDBJ whole genome shotgun (WGS) entry which is preliminary data.</text>
</comment>
<dbReference type="InterPro" id="IPR013762">
    <property type="entry name" value="Integrase-like_cat_sf"/>
</dbReference>
<dbReference type="EMBL" id="CAMXCT010002927">
    <property type="protein sequence ID" value="CAI4001387.1"/>
    <property type="molecule type" value="Genomic_DNA"/>
</dbReference>
<keyword evidence="8" id="KW-1185">Reference proteome</keyword>